<feature type="domain" description="MobA/VirD2-like nuclease" evidence="3">
    <location>
        <begin position="19"/>
        <end position="147"/>
    </location>
</feature>
<comment type="caution">
    <text evidence="4">The sequence shown here is derived from an EMBL/GenBank/DDBJ whole genome shotgun (WGS) entry which is preliminary data.</text>
</comment>
<feature type="compositionally biased region" description="Basic and acidic residues" evidence="2">
    <location>
        <begin position="456"/>
        <end position="467"/>
    </location>
</feature>
<evidence type="ECO:0000313" key="4">
    <source>
        <dbReference type="EMBL" id="PST36783.1"/>
    </source>
</evidence>
<organism evidence="4 5">
    <name type="scientific">Clostridium fessum</name>
    <dbReference type="NCBI Taxonomy" id="2126740"/>
    <lineage>
        <taxon>Bacteria</taxon>
        <taxon>Bacillati</taxon>
        <taxon>Bacillota</taxon>
        <taxon>Clostridia</taxon>
        <taxon>Eubacteriales</taxon>
        <taxon>Clostridiaceae</taxon>
        <taxon>Clostridium</taxon>
    </lineage>
</organism>
<feature type="region of interest" description="Disordered" evidence="2">
    <location>
        <begin position="447"/>
        <end position="467"/>
    </location>
</feature>
<dbReference type="Pfam" id="PF03432">
    <property type="entry name" value="Relaxase"/>
    <property type="match status" value="1"/>
</dbReference>
<evidence type="ECO:0000313" key="5">
    <source>
        <dbReference type="Proteomes" id="UP000241048"/>
    </source>
</evidence>
<protein>
    <submittedName>
        <fullName evidence="4">Rlx protein</fullName>
    </submittedName>
</protein>
<dbReference type="RefSeq" id="WP_002596374.1">
    <property type="nucleotide sequence ID" value="NZ_PYLO01000003.1"/>
</dbReference>
<evidence type="ECO:0000259" key="3">
    <source>
        <dbReference type="Pfam" id="PF03432"/>
    </source>
</evidence>
<dbReference type="InterPro" id="IPR005094">
    <property type="entry name" value="Endonuclease_MobA/VirD2"/>
</dbReference>
<feature type="coiled-coil region" evidence="1">
    <location>
        <begin position="404"/>
        <end position="445"/>
    </location>
</feature>
<dbReference type="EMBL" id="PYLO01000003">
    <property type="protein sequence ID" value="PST36783.1"/>
    <property type="molecule type" value="Genomic_DNA"/>
</dbReference>
<gene>
    <name evidence="4" type="ORF">C7U56_09450</name>
</gene>
<sequence>MAITKIHAIQATVHKAVNYICNPQKTDESILISSFGCSPETAAFDFKFALSKTNQADPNKAFHLIQAFAPGEVSYKEAHQIGVELANKLLEGKFSYIVSTHIDKGHVHNHIIFCAADNVNHEKYHDCKQTYYHIRRLNDELCSKHQLSVISPTNQRGKSYKEWTSGRNGTSWKIKLKQDIDEAIQNADTYEQCMELIRAKGYEIKGETIGGNALKYISFRPLDREHFVRGSLKSLGAEYTKERIKERVETKALAQTQKRVPFPARKKPLIKDYSSRTLIDTSEEKFTQSPGLQHWAAIENLKIAASSYSKAGSIIELEKQIESKSVLAKTARNSLVETERQLKDLGQILKYAEQYQSNHIYHIRYRKSKDPDAYLRHHETELLLHDGAENMLKRFGISLKHFDIDKFRNDYNALYAKKEALQKTYKSAEKDIQALNRKLDNLNQYLDRTPGQEQTTNHKPEKDFTTL</sequence>
<keyword evidence="1" id="KW-0175">Coiled coil</keyword>
<accession>A0A2T3FNE7</accession>
<dbReference type="AlphaFoldDB" id="A0A2T3FNE7"/>
<keyword evidence="5" id="KW-1185">Reference proteome</keyword>
<evidence type="ECO:0000256" key="2">
    <source>
        <dbReference type="SAM" id="MobiDB-lite"/>
    </source>
</evidence>
<proteinExistence type="predicted"/>
<dbReference type="Proteomes" id="UP000241048">
    <property type="component" value="Unassembled WGS sequence"/>
</dbReference>
<reference evidence="4 5" key="1">
    <citation type="submission" date="2018-03" db="EMBL/GenBank/DDBJ databases">
        <title>Lachnoclostridium SNUG30386 gen.nov., sp.nov., isolated from human faeces.</title>
        <authorList>
            <person name="Seo B."/>
            <person name="Jeon K."/>
            <person name="Ko G."/>
        </authorList>
    </citation>
    <scope>NUCLEOTIDE SEQUENCE [LARGE SCALE GENOMIC DNA]</scope>
    <source>
        <strain evidence="4 5">SNUG30386</strain>
    </source>
</reference>
<name>A0A2T3FNE7_9CLOT</name>
<evidence type="ECO:0000256" key="1">
    <source>
        <dbReference type="SAM" id="Coils"/>
    </source>
</evidence>